<dbReference type="AlphaFoldDB" id="A0A640WBY7"/>
<organism evidence="3 4">
    <name type="scientific">Salinicola corii</name>
    <dbReference type="NCBI Taxonomy" id="2606937"/>
    <lineage>
        <taxon>Bacteria</taxon>
        <taxon>Pseudomonadati</taxon>
        <taxon>Pseudomonadota</taxon>
        <taxon>Gammaproteobacteria</taxon>
        <taxon>Oceanospirillales</taxon>
        <taxon>Halomonadaceae</taxon>
        <taxon>Salinicola</taxon>
    </lineage>
</organism>
<keyword evidence="1" id="KW-0456">Lyase</keyword>
<evidence type="ECO:0000259" key="2">
    <source>
        <dbReference type="Pfam" id="PF04909"/>
    </source>
</evidence>
<dbReference type="GO" id="GO:0005737">
    <property type="term" value="C:cytoplasm"/>
    <property type="evidence" value="ECO:0007669"/>
    <property type="project" value="TreeGrafter"/>
</dbReference>
<reference evidence="3 4" key="1">
    <citation type="submission" date="2019-08" db="EMBL/GenBank/DDBJ databases">
        <title>Bioinformatics analysis of the strain L3 and L5.</title>
        <authorList>
            <person name="Li X."/>
        </authorList>
    </citation>
    <scope>NUCLEOTIDE SEQUENCE [LARGE SCALE GENOMIC DNA]</scope>
    <source>
        <strain evidence="3 4">L3</strain>
    </source>
</reference>
<dbReference type="PANTHER" id="PTHR21240">
    <property type="entry name" value="2-AMINO-3-CARBOXYLMUCONATE-6-SEMIALDEHYDE DECARBOXYLASE"/>
    <property type="match status" value="1"/>
</dbReference>
<dbReference type="InterPro" id="IPR032466">
    <property type="entry name" value="Metal_Hydrolase"/>
</dbReference>
<sequence length="310" mass="34097">MSNQARIDVHHHIVPPQYRQWLAEHGIDSAGGTPMPQWSVETALELMDKADVATSVLSLSTPGVHLGSAAEARRMARAVNEFSAEVVARQPKQFGFFAVLTLPDLDGALAELEYAFDHLHADGVVLLANARGTYLGDPEWEPLMHELNRRSAVVFEHPAGLPGRGVPGIPDFAADYLLDTARAVINLARNGCMERYPDIKMILAHGGGFLPYAAERFAIACSPDGTFESGVARLQRFYFDTALSSSRWALPSLTAFADPEKILFGSDWPFANTNQALHFVQQADDFDMPAQLRRGISRTNAEKLFPRLAR</sequence>
<dbReference type="InterPro" id="IPR032465">
    <property type="entry name" value="ACMSD"/>
</dbReference>
<accession>A0A640WBY7</accession>
<dbReference type="GO" id="GO:0016831">
    <property type="term" value="F:carboxy-lyase activity"/>
    <property type="evidence" value="ECO:0007669"/>
    <property type="project" value="InterPro"/>
</dbReference>
<keyword evidence="3" id="KW-0378">Hydrolase</keyword>
<dbReference type="GO" id="GO:0019748">
    <property type="term" value="P:secondary metabolic process"/>
    <property type="evidence" value="ECO:0007669"/>
    <property type="project" value="TreeGrafter"/>
</dbReference>
<dbReference type="EMBL" id="VTPX01000025">
    <property type="protein sequence ID" value="KAA0015243.1"/>
    <property type="molecule type" value="Genomic_DNA"/>
</dbReference>
<comment type="caution">
    <text evidence="3">The sequence shown here is derived from an EMBL/GenBank/DDBJ whole genome shotgun (WGS) entry which is preliminary data.</text>
</comment>
<dbReference type="Pfam" id="PF04909">
    <property type="entry name" value="Amidohydro_2"/>
    <property type="match status" value="1"/>
</dbReference>
<dbReference type="RefSeq" id="WP_149438013.1">
    <property type="nucleotide sequence ID" value="NZ_VTPX01000025.1"/>
</dbReference>
<dbReference type="GO" id="GO:0016787">
    <property type="term" value="F:hydrolase activity"/>
    <property type="evidence" value="ECO:0007669"/>
    <property type="project" value="UniProtKB-KW"/>
</dbReference>
<name>A0A640WBY7_9GAMM</name>
<keyword evidence="4" id="KW-1185">Reference proteome</keyword>
<evidence type="ECO:0000313" key="3">
    <source>
        <dbReference type="EMBL" id="KAA0015243.1"/>
    </source>
</evidence>
<gene>
    <name evidence="3" type="ORF">F0A16_21210</name>
</gene>
<evidence type="ECO:0000256" key="1">
    <source>
        <dbReference type="ARBA" id="ARBA00023239"/>
    </source>
</evidence>
<protein>
    <submittedName>
        <fullName evidence="3">Amidohydrolase family protein</fullName>
    </submittedName>
</protein>
<evidence type="ECO:0000313" key="4">
    <source>
        <dbReference type="Proteomes" id="UP000466024"/>
    </source>
</evidence>
<feature type="domain" description="Amidohydrolase-related" evidence="2">
    <location>
        <begin position="7"/>
        <end position="306"/>
    </location>
</feature>
<proteinExistence type="predicted"/>
<dbReference type="InterPro" id="IPR006680">
    <property type="entry name" value="Amidohydro-rel"/>
</dbReference>
<dbReference type="Proteomes" id="UP000466024">
    <property type="component" value="Unassembled WGS sequence"/>
</dbReference>
<dbReference type="PANTHER" id="PTHR21240:SF28">
    <property type="entry name" value="ISO-OROTATE DECARBOXYLASE (EUROFUNG)"/>
    <property type="match status" value="1"/>
</dbReference>
<dbReference type="SUPFAM" id="SSF51556">
    <property type="entry name" value="Metallo-dependent hydrolases"/>
    <property type="match status" value="1"/>
</dbReference>
<dbReference type="Gene3D" id="3.20.20.140">
    <property type="entry name" value="Metal-dependent hydrolases"/>
    <property type="match status" value="1"/>
</dbReference>